<keyword evidence="2" id="KW-1185">Reference proteome</keyword>
<evidence type="ECO:0000313" key="2">
    <source>
        <dbReference type="Proteomes" id="UP000808215"/>
    </source>
</evidence>
<dbReference type="RefSeq" id="WP_200091878.1">
    <property type="nucleotide sequence ID" value="NZ_JADVKH010000042.1"/>
</dbReference>
<protein>
    <submittedName>
        <fullName evidence="1">Uncharacterized protein</fullName>
    </submittedName>
</protein>
<dbReference type="EMBL" id="JADVKH010000042">
    <property type="protein sequence ID" value="MBJ9689113.1"/>
    <property type="molecule type" value="Genomic_DNA"/>
</dbReference>
<dbReference type="NCBIfam" id="NF041728">
    <property type="entry name" value="BPSL0761_fam"/>
    <property type="match status" value="1"/>
</dbReference>
<gene>
    <name evidence="1" type="ORF">I5589_18725</name>
</gene>
<accession>A0ABS1AZJ8</accession>
<reference evidence="1 2" key="1">
    <citation type="submission" date="2020-11" db="EMBL/GenBank/DDBJ databases">
        <title>Enhanced detection system for hospital associated transmission using whole genome sequencing surveillance.</title>
        <authorList>
            <person name="Harrison L.H."/>
            <person name="Van Tyne D."/>
            <person name="Marsh J.W."/>
            <person name="Griffith M.P."/>
            <person name="Snyder D.J."/>
            <person name="Cooper V.S."/>
            <person name="Mustapha M."/>
        </authorList>
    </citation>
    <scope>NUCLEOTIDE SEQUENCE [LARGE SCALE GENOMIC DNA]</scope>
    <source>
        <strain evidence="1 2">BC00020</strain>
    </source>
</reference>
<sequence>MTTAVERTSAVIATREFLTMLAAADSDASSEVRASALRLLRHYPLEVDIATSAVALPGIWSKPVRGRHID</sequence>
<evidence type="ECO:0000313" key="1">
    <source>
        <dbReference type="EMBL" id="MBJ9689113.1"/>
    </source>
</evidence>
<comment type="caution">
    <text evidence="1">The sequence shown here is derived from an EMBL/GenBank/DDBJ whole genome shotgun (WGS) entry which is preliminary data.</text>
</comment>
<dbReference type="InterPro" id="IPR049723">
    <property type="entry name" value="BPSL0761-like"/>
</dbReference>
<dbReference type="Proteomes" id="UP000808215">
    <property type="component" value="Unassembled WGS sequence"/>
</dbReference>
<proteinExistence type="predicted"/>
<organism evidence="1 2">
    <name type="scientific">Burkholderia vietnamiensis</name>
    <dbReference type="NCBI Taxonomy" id="60552"/>
    <lineage>
        <taxon>Bacteria</taxon>
        <taxon>Pseudomonadati</taxon>
        <taxon>Pseudomonadota</taxon>
        <taxon>Betaproteobacteria</taxon>
        <taxon>Burkholderiales</taxon>
        <taxon>Burkholderiaceae</taxon>
        <taxon>Burkholderia</taxon>
        <taxon>Burkholderia cepacia complex</taxon>
    </lineage>
</organism>
<name>A0ABS1AZJ8_BURVI</name>